<comment type="caution">
    <text evidence="2">The sequence shown here is derived from an EMBL/GenBank/DDBJ whole genome shotgun (WGS) entry which is preliminary data.</text>
</comment>
<feature type="compositionally biased region" description="Basic and acidic residues" evidence="1">
    <location>
        <begin position="1"/>
        <end position="11"/>
    </location>
</feature>
<proteinExistence type="predicted"/>
<evidence type="ECO:0000313" key="3">
    <source>
        <dbReference type="Proteomes" id="UP000593571"/>
    </source>
</evidence>
<evidence type="ECO:0000256" key="1">
    <source>
        <dbReference type="SAM" id="MobiDB-lite"/>
    </source>
</evidence>
<reference evidence="2 3" key="1">
    <citation type="journal article" date="2020" name="Nature">
        <title>Six reference-quality genomes reveal evolution of bat adaptations.</title>
        <authorList>
            <person name="Jebb D."/>
            <person name="Huang Z."/>
            <person name="Pippel M."/>
            <person name="Hughes G.M."/>
            <person name="Lavrichenko K."/>
            <person name="Devanna P."/>
            <person name="Winkler S."/>
            <person name="Jermiin L.S."/>
            <person name="Skirmuntt E.C."/>
            <person name="Katzourakis A."/>
            <person name="Burkitt-Gray L."/>
            <person name="Ray D.A."/>
            <person name="Sullivan K.A.M."/>
            <person name="Roscito J.G."/>
            <person name="Kirilenko B.M."/>
            <person name="Davalos L.M."/>
            <person name="Corthals A.P."/>
            <person name="Power M.L."/>
            <person name="Jones G."/>
            <person name="Ransome R.D."/>
            <person name="Dechmann D.K.N."/>
            <person name="Locatelli A.G."/>
            <person name="Puechmaille S.J."/>
            <person name="Fedrigo O."/>
            <person name="Jarvis E.D."/>
            <person name="Hiller M."/>
            <person name="Vernes S.C."/>
            <person name="Myers E.W."/>
            <person name="Teeling E.C."/>
        </authorList>
    </citation>
    <scope>NUCLEOTIDE SEQUENCE [LARGE SCALE GENOMIC DNA]</scope>
    <source>
        <strain evidence="2">MRouAeg1</strain>
        <tissue evidence="2">Muscle</tissue>
    </source>
</reference>
<dbReference type="AlphaFoldDB" id="A0A7J8BSI1"/>
<protein>
    <submittedName>
        <fullName evidence="2">Uncharacterized protein</fullName>
    </submittedName>
</protein>
<name>A0A7J8BSI1_ROUAE</name>
<sequence>MEDSKGAERHPSFPSALAHSSVKPPPRMGSGGVTENPAPDRQGRSQGLLEGSGDAERASKKSAWGMGSQRCPRRSRAPPPRCAAVHGEDPEHETGGAVLRPTPHSPLRAAMGPSESNPGKAGALTPPAPARIRQRDRRGTQPP</sequence>
<gene>
    <name evidence="2" type="ORF">HJG63_009570</name>
</gene>
<evidence type="ECO:0000313" key="2">
    <source>
        <dbReference type="EMBL" id="KAF6401469.1"/>
    </source>
</evidence>
<dbReference type="Proteomes" id="UP000593571">
    <property type="component" value="Unassembled WGS sequence"/>
</dbReference>
<organism evidence="2 3">
    <name type="scientific">Rousettus aegyptiacus</name>
    <name type="common">Egyptian fruit bat</name>
    <name type="synonym">Pteropus aegyptiacus</name>
    <dbReference type="NCBI Taxonomy" id="9407"/>
    <lineage>
        <taxon>Eukaryota</taxon>
        <taxon>Metazoa</taxon>
        <taxon>Chordata</taxon>
        <taxon>Craniata</taxon>
        <taxon>Vertebrata</taxon>
        <taxon>Euteleostomi</taxon>
        <taxon>Mammalia</taxon>
        <taxon>Eutheria</taxon>
        <taxon>Laurasiatheria</taxon>
        <taxon>Chiroptera</taxon>
        <taxon>Yinpterochiroptera</taxon>
        <taxon>Pteropodoidea</taxon>
        <taxon>Pteropodidae</taxon>
        <taxon>Rousettinae</taxon>
        <taxon>Rousettus</taxon>
    </lineage>
</organism>
<feature type="region of interest" description="Disordered" evidence="1">
    <location>
        <begin position="1"/>
        <end position="143"/>
    </location>
</feature>
<dbReference type="EMBL" id="JACASE010000016">
    <property type="protein sequence ID" value="KAF6401469.1"/>
    <property type="molecule type" value="Genomic_DNA"/>
</dbReference>
<keyword evidence="3" id="KW-1185">Reference proteome</keyword>
<accession>A0A7J8BSI1</accession>